<sequence>MQSSKRHFHQSVCNINFLINSIRTSLFSFTSAAAPNSSYAFDLQKLQNAQIDVLSANSSLNIKINLSIQYFRSKLLEIQNEYVTFNKKLNHFKQNQIKFKKQFEKVKTDETLNNFQFFKQNYQQMNGSFCTKMSELINKMDYLANEIVLLQKKEFTEFALRFDGKQLIQREPQNQINQYLENEQQIYVNEINEGERMKEVRMDVEDLVVVVNVTVKKQTKII</sequence>
<gene>
    <name evidence="1" type="ORF">HINF_LOCUS9000</name>
</gene>
<accession>A0ABP1H4A1</accession>
<proteinExistence type="predicted"/>
<reference evidence="1 2" key="1">
    <citation type="submission" date="2024-07" db="EMBL/GenBank/DDBJ databases">
        <authorList>
            <person name="Akdeniz Z."/>
        </authorList>
    </citation>
    <scope>NUCLEOTIDE SEQUENCE [LARGE SCALE GENOMIC DNA]</scope>
</reference>
<dbReference type="EMBL" id="CAXDID020000019">
    <property type="protein sequence ID" value="CAL5985590.1"/>
    <property type="molecule type" value="Genomic_DNA"/>
</dbReference>
<dbReference type="Proteomes" id="UP001642409">
    <property type="component" value="Unassembled WGS sequence"/>
</dbReference>
<evidence type="ECO:0000313" key="2">
    <source>
        <dbReference type="Proteomes" id="UP001642409"/>
    </source>
</evidence>
<organism evidence="1 2">
    <name type="scientific">Hexamita inflata</name>
    <dbReference type="NCBI Taxonomy" id="28002"/>
    <lineage>
        <taxon>Eukaryota</taxon>
        <taxon>Metamonada</taxon>
        <taxon>Diplomonadida</taxon>
        <taxon>Hexamitidae</taxon>
        <taxon>Hexamitinae</taxon>
        <taxon>Hexamita</taxon>
    </lineage>
</organism>
<evidence type="ECO:0000313" key="1">
    <source>
        <dbReference type="EMBL" id="CAL5985590.1"/>
    </source>
</evidence>
<keyword evidence="2" id="KW-1185">Reference proteome</keyword>
<name>A0ABP1H4A1_9EUKA</name>
<protein>
    <submittedName>
        <fullName evidence="1">Hypothetical_protein</fullName>
    </submittedName>
</protein>
<comment type="caution">
    <text evidence="1">The sequence shown here is derived from an EMBL/GenBank/DDBJ whole genome shotgun (WGS) entry which is preliminary data.</text>
</comment>